<evidence type="ECO:0000313" key="1">
    <source>
        <dbReference type="EMBL" id="EET03336.1"/>
    </source>
</evidence>
<protein>
    <submittedName>
        <fullName evidence="1">Uncharacterized protein</fullName>
    </submittedName>
</protein>
<dbReference type="AlphaFoldDB" id="A0A0E1VTP4"/>
<name>A0A0E1VTP4_BURPE</name>
<proteinExistence type="predicted"/>
<reference evidence="1" key="1">
    <citation type="submission" date="2009-05" db="EMBL/GenBank/DDBJ databases">
        <authorList>
            <person name="Harkins D.M."/>
            <person name="DeShazer D."/>
            <person name="Woods D.E."/>
            <person name="Brinkac L.M."/>
            <person name="Brown K.A."/>
            <person name="Hung G.C."/>
            <person name="Tuanyok A."/>
            <person name="Zhang B."/>
            <person name="Nierman W.C."/>
        </authorList>
    </citation>
    <scope>NUCLEOTIDE SEQUENCE [LARGE SCALE GENOMIC DNA]</scope>
    <source>
        <strain evidence="1">1710a</strain>
    </source>
</reference>
<organism evidence="1">
    <name type="scientific">Burkholderia pseudomallei 1710a</name>
    <dbReference type="NCBI Taxonomy" id="320371"/>
    <lineage>
        <taxon>Bacteria</taxon>
        <taxon>Pseudomonadati</taxon>
        <taxon>Pseudomonadota</taxon>
        <taxon>Betaproteobacteria</taxon>
        <taxon>Burkholderiales</taxon>
        <taxon>Burkholderiaceae</taxon>
        <taxon>Burkholderia</taxon>
        <taxon>pseudomallei group</taxon>
    </lineage>
</organism>
<dbReference type="HOGENOM" id="CLU_217496_0_0_4"/>
<sequence>MRGRVACGRRPIMRRVVLSRLAALADVGIARADARIGAATFAYEE</sequence>
<dbReference type="EMBL" id="CM000833">
    <property type="protein sequence ID" value="EET03336.1"/>
    <property type="molecule type" value="Genomic_DNA"/>
</dbReference>
<accession>A0A0E1VTP4</accession>
<dbReference type="Proteomes" id="UP000001812">
    <property type="component" value="Chromosome II"/>
</dbReference>
<gene>
    <name evidence="1" type="ORF">BURPS1710A_A1407</name>
</gene>